<accession>A0A4U1GB28</accession>
<dbReference type="AlphaFoldDB" id="A0A4U1GB28"/>
<dbReference type="Proteomes" id="UP000309594">
    <property type="component" value="Unassembled WGS sequence"/>
</dbReference>
<organism evidence="1 2">
    <name type="scientific">Pedobacter hiemivivus</name>
    <dbReference type="NCBI Taxonomy" id="2530454"/>
    <lineage>
        <taxon>Bacteria</taxon>
        <taxon>Pseudomonadati</taxon>
        <taxon>Bacteroidota</taxon>
        <taxon>Sphingobacteriia</taxon>
        <taxon>Sphingobacteriales</taxon>
        <taxon>Sphingobacteriaceae</taxon>
        <taxon>Pedobacter</taxon>
    </lineage>
</organism>
<dbReference type="EMBL" id="SWDX01000004">
    <property type="protein sequence ID" value="TKC61107.1"/>
    <property type="molecule type" value="Genomic_DNA"/>
</dbReference>
<proteinExistence type="predicted"/>
<gene>
    <name evidence="1" type="ORF">FBD94_11200</name>
</gene>
<dbReference type="Gene3D" id="2.40.160.20">
    <property type="match status" value="1"/>
</dbReference>
<dbReference type="GO" id="GO:0016787">
    <property type="term" value="F:hydrolase activity"/>
    <property type="evidence" value="ECO:0007669"/>
    <property type="project" value="UniProtKB-KW"/>
</dbReference>
<evidence type="ECO:0000313" key="1">
    <source>
        <dbReference type="EMBL" id="TKC61107.1"/>
    </source>
</evidence>
<keyword evidence="1" id="KW-0378">Hydrolase</keyword>
<protein>
    <submittedName>
        <fullName evidence="1">Acyloxyacyl hydrolase</fullName>
    </submittedName>
</protein>
<dbReference type="Pfam" id="PF09411">
    <property type="entry name" value="PagL"/>
    <property type="match status" value="1"/>
</dbReference>
<sequence>MSLPRFANLFAFLFFLGFLVFAGDLRAQGVQSVRNSIEFSPQVSLAVFTADHKLRGTAYGGELIYHMNTVASHRPWMRMLNLNSLDLVFNYKNMSDIVMVPDPRPNRFGDSYALIAALNFSLLKTKGSELLLTPGFGLGYLGETWFTNENILVGSHINFSSRIALKLSTQIGPSTKLLAGVDVLHFSNAGIRVPNKGMNVSSVSLGIAQSLGVKKVVNDTASWRKPAEYKMHSVDVGVNIGRRGVYRSKDGLYKTGLYAGYNYRLDAVLGLSAGLDAVYYHTIYDPLKNDQTYQSKASSFDRWRVGVAIGPDLWLGRLGLMTKYGYYLHYNSLMNIKSYWTTGLKYQVTEGLAVQAKMYLHQSEADFVGFGLMVTR</sequence>
<name>A0A4U1GB28_9SPHI</name>
<comment type="caution">
    <text evidence="1">The sequence shown here is derived from an EMBL/GenBank/DDBJ whole genome shotgun (WGS) entry which is preliminary data.</text>
</comment>
<reference evidence="1 2" key="1">
    <citation type="submission" date="2019-04" db="EMBL/GenBank/DDBJ databases">
        <title>Pedobacter sp. RP-1-16 sp. nov., isolated from Arctic soil.</title>
        <authorList>
            <person name="Dahal R.H."/>
            <person name="Kim D.-U."/>
        </authorList>
    </citation>
    <scope>NUCLEOTIDE SEQUENCE [LARGE SCALE GENOMIC DNA]</scope>
    <source>
        <strain evidence="1 2">RP-1-16</strain>
    </source>
</reference>
<dbReference type="InterPro" id="IPR018550">
    <property type="entry name" value="Lipid-A_deacylase-rel"/>
</dbReference>
<evidence type="ECO:0000313" key="2">
    <source>
        <dbReference type="Proteomes" id="UP000309594"/>
    </source>
</evidence>
<dbReference type="RefSeq" id="WP_136880271.1">
    <property type="nucleotide sequence ID" value="NZ_SWDX01000004.1"/>
</dbReference>